<dbReference type="CDD" id="cd00082">
    <property type="entry name" value="HisKA"/>
    <property type="match status" value="1"/>
</dbReference>
<evidence type="ECO:0000313" key="9">
    <source>
        <dbReference type="EMBL" id="GHD61833.1"/>
    </source>
</evidence>
<dbReference type="InterPro" id="IPR005467">
    <property type="entry name" value="His_kinase_dom"/>
</dbReference>
<evidence type="ECO:0000256" key="3">
    <source>
        <dbReference type="ARBA" id="ARBA00022553"/>
    </source>
</evidence>
<evidence type="ECO:0000256" key="1">
    <source>
        <dbReference type="ARBA" id="ARBA00000085"/>
    </source>
</evidence>
<evidence type="ECO:0000256" key="5">
    <source>
        <dbReference type="ARBA" id="ARBA00022777"/>
    </source>
</evidence>
<dbReference type="GO" id="GO:0009927">
    <property type="term" value="F:histidine phosphotransfer kinase activity"/>
    <property type="evidence" value="ECO:0007669"/>
    <property type="project" value="TreeGrafter"/>
</dbReference>
<comment type="catalytic activity">
    <reaction evidence="1">
        <text>ATP + protein L-histidine = ADP + protein N-phospho-L-histidine.</text>
        <dbReference type="EC" id="2.7.13.3"/>
    </reaction>
</comment>
<feature type="domain" description="Histidine kinase" evidence="8">
    <location>
        <begin position="308"/>
        <end position="529"/>
    </location>
</feature>
<dbReference type="AlphaFoldDB" id="A0A918XXR5"/>
<dbReference type="GO" id="GO:0000155">
    <property type="term" value="F:phosphorelay sensor kinase activity"/>
    <property type="evidence" value="ECO:0007669"/>
    <property type="project" value="InterPro"/>
</dbReference>
<evidence type="ECO:0000256" key="4">
    <source>
        <dbReference type="ARBA" id="ARBA00022679"/>
    </source>
</evidence>
<dbReference type="InterPro" id="IPR036890">
    <property type="entry name" value="HATPase_C_sf"/>
</dbReference>
<reference evidence="9" key="1">
    <citation type="journal article" date="2014" name="Int. J. Syst. Evol. Microbiol.">
        <title>Complete genome sequence of Corynebacterium casei LMG S-19264T (=DSM 44701T), isolated from a smear-ripened cheese.</title>
        <authorList>
            <consortium name="US DOE Joint Genome Institute (JGI-PGF)"/>
            <person name="Walter F."/>
            <person name="Albersmeier A."/>
            <person name="Kalinowski J."/>
            <person name="Ruckert C."/>
        </authorList>
    </citation>
    <scope>NUCLEOTIDE SEQUENCE</scope>
    <source>
        <strain evidence="9">KCTC 42651</strain>
    </source>
</reference>
<keyword evidence="6" id="KW-0902">Two-component regulatory system</keyword>
<evidence type="ECO:0000259" key="8">
    <source>
        <dbReference type="PROSITE" id="PS50109"/>
    </source>
</evidence>
<evidence type="ECO:0000256" key="6">
    <source>
        <dbReference type="ARBA" id="ARBA00023012"/>
    </source>
</evidence>
<comment type="caution">
    <text evidence="9">The sequence shown here is derived from an EMBL/GenBank/DDBJ whole genome shotgun (WGS) entry which is preliminary data.</text>
</comment>
<gene>
    <name evidence="9" type="ORF">GCM10017083_49740</name>
</gene>
<evidence type="ECO:0000313" key="10">
    <source>
        <dbReference type="Proteomes" id="UP000630353"/>
    </source>
</evidence>
<dbReference type="Gene3D" id="1.10.287.130">
    <property type="match status" value="1"/>
</dbReference>
<dbReference type="SMART" id="SM00387">
    <property type="entry name" value="HATPase_c"/>
    <property type="match status" value="1"/>
</dbReference>
<sequence>MLLAAVAVVGVTVWLAAGEIDRTVIAGSQRLADSAMRTVQREMALWVKDYAFWGATVQNLVVAPDPDWAAGNVGQYVFDTFNTTATLAVGADGQVIYFASDAKRPAPPEGFADDVVAALQPLIEGARAAPYDEPVGVAGFVRLGPVALLAAAAAITPERPTGAALRPHARPVLLFVRELDATMLGVLAERFGLPGFRWALGDRAPSPHACPVRDIRGEVVGFVDWTPDTPGDAMAARITWPLAALGLMLTGLGALALRRVVKANHDLHEQARALHDANEQLSENTARVRSALQRAEHATRAKSSFLAGISHELRTPLTAIIGFSQILKLQHRPGKGRSREQEYAEIIHDSSQHLLNLVNDILDLSKIESGGYELEESWVDVGREARVVRSLLAHDAERRGVEILVDATGDLPALYADAKSVRQIVINLLSNGLKFTQRGGWVRLAVRVDAEGGMVIEVVDNGAGISPEDQKHIWEAFTRARNPGLAKAEGSGLGLHLVRVLAQLHGAQAGLESELGQGTRVWVAFGPERVRAIVA</sequence>
<dbReference type="Proteomes" id="UP000630353">
    <property type="component" value="Unassembled WGS sequence"/>
</dbReference>
<evidence type="ECO:0000256" key="7">
    <source>
        <dbReference type="SAM" id="Coils"/>
    </source>
</evidence>
<dbReference type="InterPro" id="IPR003661">
    <property type="entry name" value="HisK_dim/P_dom"/>
</dbReference>
<dbReference type="GO" id="GO:0005886">
    <property type="term" value="C:plasma membrane"/>
    <property type="evidence" value="ECO:0007669"/>
    <property type="project" value="TreeGrafter"/>
</dbReference>
<organism evidence="9 10">
    <name type="scientific">Thalassobaculum fulvum</name>
    <dbReference type="NCBI Taxonomy" id="1633335"/>
    <lineage>
        <taxon>Bacteria</taxon>
        <taxon>Pseudomonadati</taxon>
        <taxon>Pseudomonadota</taxon>
        <taxon>Alphaproteobacteria</taxon>
        <taxon>Rhodospirillales</taxon>
        <taxon>Thalassobaculaceae</taxon>
        <taxon>Thalassobaculum</taxon>
    </lineage>
</organism>
<dbReference type="InterPro" id="IPR036097">
    <property type="entry name" value="HisK_dim/P_sf"/>
</dbReference>
<keyword evidence="5" id="KW-0418">Kinase</keyword>
<evidence type="ECO:0000256" key="2">
    <source>
        <dbReference type="ARBA" id="ARBA00012438"/>
    </source>
</evidence>
<dbReference type="SUPFAM" id="SSF47384">
    <property type="entry name" value="Homodimeric domain of signal transducing histidine kinase"/>
    <property type="match status" value="1"/>
</dbReference>
<dbReference type="PANTHER" id="PTHR43047">
    <property type="entry name" value="TWO-COMPONENT HISTIDINE PROTEIN KINASE"/>
    <property type="match status" value="1"/>
</dbReference>
<protein>
    <recommendedName>
        <fullName evidence="2">histidine kinase</fullName>
        <ecNumber evidence="2">2.7.13.3</ecNumber>
    </recommendedName>
</protein>
<dbReference type="PRINTS" id="PR00344">
    <property type="entry name" value="BCTRLSENSOR"/>
</dbReference>
<dbReference type="Pfam" id="PF00512">
    <property type="entry name" value="HisKA"/>
    <property type="match status" value="1"/>
</dbReference>
<keyword evidence="3" id="KW-0597">Phosphoprotein</keyword>
<dbReference type="PROSITE" id="PS50109">
    <property type="entry name" value="HIS_KIN"/>
    <property type="match status" value="1"/>
</dbReference>
<dbReference type="InterPro" id="IPR007892">
    <property type="entry name" value="CHASE4"/>
</dbReference>
<dbReference type="InterPro" id="IPR003594">
    <property type="entry name" value="HATPase_dom"/>
</dbReference>
<dbReference type="SUPFAM" id="SSF55874">
    <property type="entry name" value="ATPase domain of HSP90 chaperone/DNA topoisomerase II/histidine kinase"/>
    <property type="match status" value="1"/>
</dbReference>
<accession>A0A918XXR5</accession>
<proteinExistence type="predicted"/>
<dbReference type="EC" id="2.7.13.3" evidence="2"/>
<dbReference type="SMART" id="SM00388">
    <property type="entry name" value="HisKA"/>
    <property type="match status" value="1"/>
</dbReference>
<dbReference type="PANTHER" id="PTHR43047:SF72">
    <property type="entry name" value="OSMOSENSING HISTIDINE PROTEIN KINASE SLN1"/>
    <property type="match status" value="1"/>
</dbReference>
<reference evidence="9" key="2">
    <citation type="submission" date="2020-09" db="EMBL/GenBank/DDBJ databases">
        <authorList>
            <person name="Sun Q."/>
            <person name="Kim S."/>
        </authorList>
    </citation>
    <scope>NUCLEOTIDE SEQUENCE</scope>
    <source>
        <strain evidence="9">KCTC 42651</strain>
    </source>
</reference>
<name>A0A918XXR5_9PROT</name>
<dbReference type="Pfam" id="PF05228">
    <property type="entry name" value="CHASE4"/>
    <property type="match status" value="1"/>
</dbReference>
<dbReference type="FunFam" id="1.10.287.130:FF:000001">
    <property type="entry name" value="Two-component sensor histidine kinase"/>
    <property type="match status" value="1"/>
</dbReference>
<dbReference type="Gene3D" id="3.30.565.10">
    <property type="entry name" value="Histidine kinase-like ATPase, C-terminal domain"/>
    <property type="match status" value="1"/>
</dbReference>
<dbReference type="InterPro" id="IPR004358">
    <property type="entry name" value="Sig_transdc_His_kin-like_C"/>
</dbReference>
<dbReference type="EMBL" id="BMZS01000013">
    <property type="protein sequence ID" value="GHD61833.1"/>
    <property type="molecule type" value="Genomic_DNA"/>
</dbReference>
<dbReference type="Pfam" id="PF02518">
    <property type="entry name" value="HATPase_c"/>
    <property type="match status" value="1"/>
</dbReference>
<feature type="coiled-coil region" evidence="7">
    <location>
        <begin position="264"/>
        <end position="298"/>
    </location>
</feature>
<keyword evidence="10" id="KW-1185">Reference proteome</keyword>
<keyword evidence="4" id="KW-0808">Transferase</keyword>
<keyword evidence="7" id="KW-0175">Coiled coil</keyword>